<feature type="transmembrane region" description="Helical" evidence="2">
    <location>
        <begin position="109"/>
        <end position="127"/>
    </location>
</feature>
<dbReference type="Proteomes" id="UP001501598">
    <property type="component" value="Unassembled WGS sequence"/>
</dbReference>
<feature type="compositionally biased region" description="Basic and acidic residues" evidence="1">
    <location>
        <begin position="37"/>
        <end position="47"/>
    </location>
</feature>
<feature type="transmembrane region" description="Helical" evidence="2">
    <location>
        <begin position="133"/>
        <end position="151"/>
    </location>
</feature>
<feature type="compositionally biased region" description="Low complexity" evidence="1">
    <location>
        <begin position="51"/>
        <end position="70"/>
    </location>
</feature>
<keyword evidence="2" id="KW-0812">Transmembrane</keyword>
<dbReference type="RefSeq" id="WP_345425459.1">
    <property type="nucleotide sequence ID" value="NZ_BAABGT010000095.1"/>
</dbReference>
<feature type="transmembrane region" description="Helical" evidence="2">
    <location>
        <begin position="163"/>
        <end position="185"/>
    </location>
</feature>
<keyword evidence="4" id="KW-1185">Reference proteome</keyword>
<reference evidence="4" key="1">
    <citation type="journal article" date="2019" name="Int. J. Syst. Evol. Microbiol.">
        <title>The Global Catalogue of Microorganisms (GCM) 10K type strain sequencing project: providing services to taxonomists for standard genome sequencing and annotation.</title>
        <authorList>
            <consortium name="The Broad Institute Genomics Platform"/>
            <consortium name="The Broad Institute Genome Sequencing Center for Infectious Disease"/>
            <person name="Wu L."/>
            <person name="Ma J."/>
        </authorList>
    </citation>
    <scope>NUCLEOTIDE SEQUENCE [LARGE SCALE GENOMIC DNA]</scope>
    <source>
        <strain evidence="4">JCM 17906</strain>
    </source>
</reference>
<dbReference type="EMBL" id="BAABGT010000095">
    <property type="protein sequence ID" value="GAA4556101.1"/>
    <property type="molecule type" value="Genomic_DNA"/>
</dbReference>
<keyword evidence="2" id="KW-0472">Membrane</keyword>
<accession>A0ABP8RZQ6</accession>
<sequence>MTPDGPESWPARADRGRPEPAPGPPRPQQAGPPGDPAARRPPVDPAHRPPRTAQGGRPPSPGPARADGPRTGTPMPPEADLAGPAHPTGELPRTTPTGGGVRAWWEAHGAMVVVLAIAAFGMVQVLTEHWRQGSALLGGALLVAAVLRGVLPPARAGLLAIRGRVVDVVCYTGFGIAVLLLALTITRGSLTVG</sequence>
<organism evidence="3 4">
    <name type="scientific">Pseudonocardia xishanensis</name>
    <dbReference type="NCBI Taxonomy" id="630995"/>
    <lineage>
        <taxon>Bacteria</taxon>
        <taxon>Bacillati</taxon>
        <taxon>Actinomycetota</taxon>
        <taxon>Actinomycetes</taxon>
        <taxon>Pseudonocardiales</taxon>
        <taxon>Pseudonocardiaceae</taxon>
        <taxon>Pseudonocardia</taxon>
    </lineage>
</organism>
<evidence type="ECO:0000256" key="2">
    <source>
        <dbReference type="SAM" id="Phobius"/>
    </source>
</evidence>
<evidence type="ECO:0008006" key="5">
    <source>
        <dbReference type="Google" id="ProtNLM"/>
    </source>
</evidence>
<comment type="caution">
    <text evidence="3">The sequence shown here is derived from an EMBL/GenBank/DDBJ whole genome shotgun (WGS) entry which is preliminary data.</text>
</comment>
<name>A0ABP8RZQ6_9PSEU</name>
<dbReference type="Pfam" id="PF11222">
    <property type="entry name" value="DUF3017"/>
    <property type="match status" value="1"/>
</dbReference>
<evidence type="ECO:0000313" key="3">
    <source>
        <dbReference type="EMBL" id="GAA4556101.1"/>
    </source>
</evidence>
<proteinExistence type="predicted"/>
<keyword evidence="2" id="KW-1133">Transmembrane helix</keyword>
<dbReference type="InterPro" id="IPR021385">
    <property type="entry name" value="DUF3017"/>
</dbReference>
<evidence type="ECO:0000313" key="4">
    <source>
        <dbReference type="Proteomes" id="UP001501598"/>
    </source>
</evidence>
<protein>
    <recommendedName>
        <fullName evidence="5">DUF3017 domain-containing protein</fullName>
    </recommendedName>
</protein>
<evidence type="ECO:0000256" key="1">
    <source>
        <dbReference type="SAM" id="MobiDB-lite"/>
    </source>
</evidence>
<feature type="region of interest" description="Disordered" evidence="1">
    <location>
        <begin position="1"/>
        <end position="97"/>
    </location>
</feature>
<gene>
    <name evidence="3" type="ORF">GCM10023175_57610</name>
</gene>